<evidence type="ECO:0000313" key="1">
    <source>
        <dbReference type="EMBL" id="QDT99611.1"/>
    </source>
</evidence>
<dbReference type="Proteomes" id="UP000318704">
    <property type="component" value="Chromosome"/>
</dbReference>
<dbReference type="KEGG" id="gaw:V144x_51230"/>
<name>A0A517W2W8_9PLAN</name>
<organism evidence="1 2">
    <name type="scientific">Gimesia aquarii</name>
    <dbReference type="NCBI Taxonomy" id="2527964"/>
    <lineage>
        <taxon>Bacteria</taxon>
        <taxon>Pseudomonadati</taxon>
        <taxon>Planctomycetota</taxon>
        <taxon>Planctomycetia</taxon>
        <taxon>Planctomycetales</taxon>
        <taxon>Planctomycetaceae</taxon>
        <taxon>Gimesia</taxon>
    </lineage>
</organism>
<gene>
    <name evidence="1" type="ORF">V144x_51230</name>
</gene>
<dbReference type="EMBL" id="CP037920">
    <property type="protein sequence ID" value="QDT99611.1"/>
    <property type="molecule type" value="Genomic_DNA"/>
</dbReference>
<sequence>MYDPVKKGYLIDFKRLLSNTLIPIKIAKSLAGFCRPEKSNHQNHEKPR</sequence>
<reference evidence="1 2" key="1">
    <citation type="submission" date="2019-03" db="EMBL/GenBank/DDBJ databases">
        <title>Deep-cultivation of Planctomycetes and their phenomic and genomic characterization uncovers novel biology.</title>
        <authorList>
            <person name="Wiegand S."/>
            <person name="Jogler M."/>
            <person name="Boedeker C."/>
            <person name="Pinto D."/>
            <person name="Vollmers J."/>
            <person name="Rivas-Marin E."/>
            <person name="Kohn T."/>
            <person name="Peeters S.H."/>
            <person name="Heuer A."/>
            <person name="Rast P."/>
            <person name="Oberbeckmann S."/>
            <person name="Bunk B."/>
            <person name="Jeske O."/>
            <person name="Meyerdierks A."/>
            <person name="Storesund J.E."/>
            <person name="Kallscheuer N."/>
            <person name="Luecker S."/>
            <person name="Lage O.M."/>
            <person name="Pohl T."/>
            <person name="Merkel B.J."/>
            <person name="Hornburger P."/>
            <person name="Mueller R.-W."/>
            <person name="Bruemmer F."/>
            <person name="Labrenz M."/>
            <person name="Spormann A.M."/>
            <person name="Op den Camp H."/>
            <person name="Overmann J."/>
            <person name="Amann R."/>
            <person name="Jetten M.S.M."/>
            <person name="Mascher T."/>
            <person name="Medema M.H."/>
            <person name="Devos D.P."/>
            <person name="Kaster A.-K."/>
            <person name="Ovreas L."/>
            <person name="Rohde M."/>
            <person name="Galperin M.Y."/>
            <person name="Jogler C."/>
        </authorList>
    </citation>
    <scope>NUCLEOTIDE SEQUENCE [LARGE SCALE GENOMIC DNA]</scope>
    <source>
        <strain evidence="1 2">V144</strain>
    </source>
</reference>
<proteinExistence type="predicted"/>
<protein>
    <submittedName>
        <fullName evidence="1">Uncharacterized protein</fullName>
    </submittedName>
</protein>
<dbReference type="AlphaFoldDB" id="A0A517W2W8"/>
<accession>A0A517W2W8</accession>
<evidence type="ECO:0000313" key="2">
    <source>
        <dbReference type="Proteomes" id="UP000318704"/>
    </source>
</evidence>